<dbReference type="Proteomes" id="UP000015105">
    <property type="component" value="Chromosome 7D"/>
</dbReference>
<reference evidence="1" key="4">
    <citation type="submission" date="2019-03" db="UniProtKB">
        <authorList>
            <consortium name="EnsemblPlants"/>
        </authorList>
    </citation>
    <scope>IDENTIFICATION</scope>
</reference>
<name>A0A453RW95_AEGTS</name>
<dbReference type="Gramene" id="AET7Gv20735600.1">
    <property type="protein sequence ID" value="AET7Gv20735600.1"/>
    <property type="gene ID" value="AET7Gv20735600"/>
</dbReference>
<dbReference type="EnsemblPlants" id="AET7Gv20735600.2">
    <property type="protein sequence ID" value="AET7Gv20735600.2"/>
    <property type="gene ID" value="AET7Gv20735600"/>
</dbReference>
<proteinExistence type="predicted"/>
<reference evidence="2" key="2">
    <citation type="journal article" date="2017" name="Nat. Plants">
        <title>The Aegilops tauschii genome reveals multiple impacts of transposons.</title>
        <authorList>
            <person name="Zhao G."/>
            <person name="Zou C."/>
            <person name="Li K."/>
            <person name="Wang K."/>
            <person name="Li T."/>
            <person name="Gao L."/>
            <person name="Zhang X."/>
            <person name="Wang H."/>
            <person name="Yang Z."/>
            <person name="Liu X."/>
            <person name="Jiang W."/>
            <person name="Mao L."/>
            <person name="Kong X."/>
            <person name="Jiao Y."/>
            <person name="Jia J."/>
        </authorList>
    </citation>
    <scope>NUCLEOTIDE SEQUENCE [LARGE SCALE GENOMIC DNA]</scope>
    <source>
        <strain evidence="2">cv. AL8/78</strain>
    </source>
</reference>
<evidence type="ECO:0000313" key="1">
    <source>
        <dbReference type="EnsemblPlants" id="AET7Gv20735600.1"/>
    </source>
</evidence>
<organism evidence="1 2">
    <name type="scientific">Aegilops tauschii subsp. strangulata</name>
    <name type="common">Goatgrass</name>
    <dbReference type="NCBI Taxonomy" id="200361"/>
    <lineage>
        <taxon>Eukaryota</taxon>
        <taxon>Viridiplantae</taxon>
        <taxon>Streptophyta</taxon>
        <taxon>Embryophyta</taxon>
        <taxon>Tracheophyta</taxon>
        <taxon>Spermatophyta</taxon>
        <taxon>Magnoliopsida</taxon>
        <taxon>Liliopsida</taxon>
        <taxon>Poales</taxon>
        <taxon>Poaceae</taxon>
        <taxon>BOP clade</taxon>
        <taxon>Pooideae</taxon>
        <taxon>Triticodae</taxon>
        <taxon>Triticeae</taxon>
        <taxon>Triticinae</taxon>
        <taxon>Aegilops</taxon>
    </lineage>
</organism>
<evidence type="ECO:0008006" key="3">
    <source>
        <dbReference type="Google" id="ProtNLM"/>
    </source>
</evidence>
<keyword evidence="2" id="KW-1185">Reference proteome</keyword>
<sequence length="109" mass="12220">MGFPPKWVARINSLLSSGETAIMPNEVPGNWISCKNGLRQGDPLCPYVFILVADILQRLILRAHQDGLLHHPLTKIFPLLSCNMMLMIRPRINFRGNSSKIAAGQRQTL</sequence>
<dbReference type="STRING" id="200361.A0A453RW95"/>
<protein>
    <recommendedName>
        <fullName evidence="3">Reverse transcriptase domain-containing protein</fullName>
    </recommendedName>
</protein>
<accession>A0A453RW95</accession>
<reference evidence="2" key="1">
    <citation type="journal article" date="2014" name="Science">
        <title>Ancient hybridizations among the ancestral genomes of bread wheat.</title>
        <authorList>
            <consortium name="International Wheat Genome Sequencing Consortium,"/>
            <person name="Marcussen T."/>
            <person name="Sandve S.R."/>
            <person name="Heier L."/>
            <person name="Spannagl M."/>
            <person name="Pfeifer M."/>
            <person name="Jakobsen K.S."/>
            <person name="Wulff B.B."/>
            <person name="Steuernagel B."/>
            <person name="Mayer K.F."/>
            <person name="Olsen O.A."/>
        </authorList>
    </citation>
    <scope>NUCLEOTIDE SEQUENCE [LARGE SCALE GENOMIC DNA]</scope>
    <source>
        <strain evidence="2">cv. AL8/78</strain>
    </source>
</reference>
<reference evidence="1" key="3">
    <citation type="journal article" date="2017" name="Nature">
        <title>Genome sequence of the progenitor of the wheat D genome Aegilops tauschii.</title>
        <authorList>
            <person name="Luo M.C."/>
            <person name="Gu Y.Q."/>
            <person name="Puiu D."/>
            <person name="Wang H."/>
            <person name="Twardziok S.O."/>
            <person name="Deal K.R."/>
            <person name="Huo N."/>
            <person name="Zhu T."/>
            <person name="Wang L."/>
            <person name="Wang Y."/>
            <person name="McGuire P.E."/>
            <person name="Liu S."/>
            <person name="Long H."/>
            <person name="Ramasamy R.K."/>
            <person name="Rodriguez J.C."/>
            <person name="Van S.L."/>
            <person name="Yuan L."/>
            <person name="Wang Z."/>
            <person name="Xia Z."/>
            <person name="Xiao L."/>
            <person name="Anderson O.D."/>
            <person name="Ouyang S."/>
            <person name="Liang Y."/>
            <person name="Zimin A.V."/>
            <person name="Pertea G."/>
            <person name="Qi P."/>
            <person name="Bennetzen J.L."/>
            <person name="Dai X."/>
            <person name="Dawson M.W."/>
            <person name="Muller H.G."/>
            <person name="Kugler K."/>
            <person name="Rivarola-Duarte L."/>
            <person name="Spannagl M."/>
            <person name="Mayer K.F.X."/>
            <person name="Lu F.H."/>
            <person name="Bevan M.W."/>
            <person name="Leroy P."/>
            <person name="Li P."/>
            <person name="You F.M."/>
            <person name="Sun Q."/>
            <person name="Liu Z."/>
            <person name="Lyons E."/>
            <person name="Wicker T."/>
            <person name="Salzberg S.L."/>
            <person name="Devos K.M."/>
            <person name="Dvorak J."/>
        </authorList>
    </citation>
    <scope>NUCLEOTIDE SEQUENCE [LARGE SCALE GENOMIC DNA]</scope>
    <source>
        <strain evidence="1">cv. AL8/78</strain>
    </source>
</reference>
<dbReference type="EnsemblPlants" id="AET7Gv20735600.1">
    <property type="protein sequence ID" value="AET7Gv20735600.1"/>
    <property type="gene ID" value="AET7Gv20735600"/>
</dbReference>
<dbReference type="Gramene" id="AET7Gv20735600.2">
    <property type="protein sequence ID" value="AET7Gv20735600.2"/>
    <property type="gene ID" value="AET7Gv20735600"/>
</dbReference>
<evidence type="ECO:0000313" key="2">
    <source>
        <dbReference type="Proteomes" id="UP000015105"/>
    </source>
</evidence>
<dbReference type="AlphaFoldDB" id="A0A453RW95"/>
<reference evidence="1" key="5">
    <citation type="journal article" date="2021" name="G3 (Bethesda)">
        <title>Aegilops tauschii genome assembly Aet v5.0 features greater sequence contiguity and improved annotation.</title>
        <authorList>
            <person name="Wang L."/>
            <person name="Zhu T."/>
            <person name="Rodriguez J.C."/>
            <person name="Deal K.R."/>
            <person name="Dubcovsky J."/>
            <person name="McGuire P.E."/>
            <person name="Lux T."/>
            <person name="Spannagl M."/>
            <person name="Mayer K.F.X."/>
            <person name="Baldrich P."/>
            <person name="Meyers B.C."/>
            <person name="Huo N."/>
            <person name="Gu Y.Q."/>
            <person name="Zhou H."/>
            <person name="Devos K.M."/>
            <person name="Bennetzen J.L."/>
            <person name="Unver T."/>
            <person name="Budak H."/>
            <person name="Gulick P.J."/>
            <person name="Galiba G."/>
            <person name="Kalapos B."/>
            <person name="Nelson D.R."/>
            <person name="Li P."/>
            <person name="You F.M."/>
            <person name="Luo M.C."/>
            <person name="Dvorak J."/>
        </authorList>
    </citation>
    <scope>NUCLEOTIDE SEQUENCE [LARGE SCALE GENOMIC DNA]</scope>
    <source>
        <strain evidence="1">cv. AL8/78</strain>
    </source>
</reference>